<keyword evidence="1" id="KW-0812">Transmembrane</keyword>
<dbReference type="RefSeq" id="WP_052821368.1">
    <property type="nucleotide sequence ID" value="NZ_JABRWL010000001.1"/>
</dbReference>
<evidence type="ECO:0000313" key="2">
    <source>
        <dbReference type="EMBL" id="NRF17713.1"/>
    </source>
</evidence>
<dbReference type="AlphaFoldDB" id="A0AA44EGF1"/>
<reference evidence="2" key="1">
    <citation type="submission" date="2019-07" db="EMBL/GenBank/DDBJ databases">
        <title>FDA dAtabase for Regulatory Grade micrObial Sequences (FDA-ARGOS): Supporting development and validation of Infectious Disease Dx tests.</title>
        <authorList>
            <person name="Bachman M."/>
            <person name="Young C."/>
            <person name="Tallon L."/>
            <person name="Sadzewicz L."/>
            <person name="Vavikolanu K."/>
            <person name="Mehta A."/>
            <person name="Aluvathingal J."/>
            <person name="Nadendla S."/>
            <person name="Nandy P."/>
            <person name="Geyer C."/>
            <person name="Yan Y."/>
            <person name="Sichtig H."/>
        </authorList>
    </citation>
    <scope>NUCLEOTIDE SEQUENCE</scope>
    <source>
        <strain evidence="2">FDAARGOS_618</strain>
        <plasmid evidence="2">unnamed2</plasmid>
    </source>
</reference>
<accession>A0AA44EGF1</accession>
<organism evidence="2 3">
    <name type="scientific">Agrobacterium pusense</name>
    <dbReference type="NCBI Taxonomy" id="648995"/>
    <lineage>
        <taxon>Bacteria</taxon>
        <taxon>Pseudomonadati</taxon>
        <taxon>Pseudomonadota</taxon>
        <taxon>Alphaproteobacteria</taxon>
        <taxon>Hyphomicrobiales</taxon>
        <taxon>Rhizobiaceae</taxon>
        <taxon>Rhizobium/Agrobacterium group</taxon>
        <taxon>Agrobacterium</taxon>
    </lineage>
</organism>
<name>A0AA44EGF1_9HYPH</name>
<keyword evidence="1" id="KW-1133">Transmembrane helix</keyword>
<keyword evidence="1" id="KW-0472">Membrane</keyword>
<keyword evidence="2" id="KW-0614">Plasmid</keyword>
<dbReference type="Proteomes" id="UP001155820">
    <property type="component" value="Unassembled WGS sequence"/>
</dbReference>
<gene>
    <name evidence="2" type="ORF">FOB26_00885</name>
</gene>
<keyword evidence="3" id="KW-1185">Reference proteome</keyword>
<proteinExistence type="predicted"/>
<sequence length="92" mass="10085">MKHRAEDLSRAFGLFTYLGNYVSNGMLLAAAFAAGFSVKRVADDSYNAYLNVSMQTVNAARGYERNSRIEENPAIVLSMYAPATDFEPAHSA</sequence>
<geneLocation type="plasmid" evidence="2">
    <name>unnamed2</name>
</geneLocation>
<evidence type="ECO:0000256" key="1">
    <source>
        <dbReference type="SAM" id="Phobius"/>
    </source>
</evidence>
<protein>
    <submittedName>
        <fullName evidence="2">Uncharacterized protein</fullName>
    </submittedName>
</protein>
<dbReference type="EMBL" id="JABRWM010000002">
    <property type="protein sequence ID" value="NRF17713.1"/>
    <property type="molecule type" value="Genomic_DNA"/>
</dbReference>
<comment type="caution">
    <text evidence="2">The sequence shown here is derived from an EMBL/GenBank/DDBJ whole genome shotgun (WGS) entry which is preliminary data.</text>
</comment>
<evidence type="ECO:0000313" key="3">
    <source>
        <dbReference type="Proteomes" id="UP001155820"/>
    </source>
</evidence>
<feature type="transmembrane region" description="Helical" evidence="1">
    <location>
        <begin position="12"/>
        <end position="36"/>
    </location>
</feature>